<proteinExistence type="predicted"/>
<gene>
    <name evidence="2" type="ORF">SAMN04488038_1186</name>
</gene>
<dbReference type="InterPro" id="IPR027417">
    <property type="entry name" value="P-loop_NTPase"/>
</dbReference>
<evidence type="ECO:0000313" key="2">
    <source>
        <dbReference type="EMBL" id="SER16734.1"/>
    </source>
</evidence>
<dbReference type="RefSeq" id="WP_093289395.1">
    <property type="nucleotide sequence ID" value="NZ_FOFS01000018.1"/>
</dbReference>
<dbReference type="STRING" id="489703.SAMN04488038_1186"/>
<reference evidence="2 3" key="1">
    <citation type="submission" date="2016-10" db="EMBL/GenBank/DDBJ databases">
        <authorList>
            <person name="de Groot N.N."/>
        </authorList>
    </citation>
    <scope>NUCLEOTIDE SEQUENCE [LARGE SCALE GENOMIC DNA]</scope>
    <source>
        <strain evidence="2 3">DSM 25927</strain>
    </source>
</reference>
<dbReference type="EMBL" id="FOFS01000018">
    <property type="protein sequence ID" value="SER16734.1"/>
    <property type="molecule type" value="Genomic_DNA"/>
</dbReference>
<dbReference type="AlphaFoldDB" id="A0A1H9LZA6"/>
<dbReference type="SUPFAM" id="SSF52540">
    <property type="entry name" value="P-loop containing nucleoside triphosphate hydrolases"/>
    <property type="match status" value="1"/>
</dbReference>
<organism evidence="2 3">
    <name type="scientific">Solimonas aquatica</name>
    <dbReference type="NCBI Taxonomy" id="489703"/>
    <lineage>
        <taxon>Bacteria</taxon>
        <taxon>Pseudomonadati</taxon>
        <taxon>Pseudomonadota</taxon>
        <taxon>Gammaproteobacteria</taxon>
        <taxon>Nevskiales</taxon>
        <taxon>Nevskiaceae</taxon>
        <taxon>Solimonas</taxon>
    </lineage>
</organism>
<accession>A0A1H9LZA6</accession>
<dbReference type="Gene3D" id="3.40.50.300">
    <property type="entry name" value="P-loop containing nucleotide triphosphate hydrolases"/>
    <property type="match status" value="1"/>
</dbReference>
<dbReference type="PANTHER" id="PTHR10605:SF56">
    <property type="entry name" value="BIFUNCTIONAL HEPARAN SULFATE N-DEACETYLASE_N-SULFOTRANSFERASE"/>
    <property type="match status" value="1"/>
</dbReference>
<dbReference type="InterPro" id="IPR037359">
    <property type="entry name" value="NST/OST"/>
</dbReference>
<name>A0A1H9LZA6_9GAMM</name>
<dbReference type="Pfam" id="PF13469">
    <property type="entry name" value="Sulfotransfer_3"/>
    <property type="match status" value="1"/>
</dbReference>
<keyword evidence="1 2" id="KW-0808">Transferase</keyword>
<dbReference type="OrthoDB" id="9075305at2"/>
<dbReference type="PANTHER" id="PTHR10605">
    <property type="entry name" value="HEPARAN SULFATE SULFOTRANSFERASE"/>
    <property type="match status" value="1"/>
</dbReference>
<dbReference type="Proteomes" id="UP000199233">
    <property type="component" value="Unassembled WGS sequence"/>
</dbReference>
<sequence>MARYPQLFVVGAAKAGTSALHHYLAQHPELGMSAFKEPHHFASFTPDPRLRHMIRRYEDPAQYLALFAAHAQRRIWGESSPSYLFDEQAARRIHARVPQARLIVLLRDPVARAYSHYLMDCREGLQREAFWPALQRDYALPGKTWGGAGHCYVELGFYARQLRRYLDLFAREQLLILEFAELCAQPATTLRRVAAFLDIDPQGFAAVQAEAVNAYAQPRHALGRRLMAQQGLRRAAQALLPPGARRFIRERLLLRRSAKPAIEPQALHWLRALYAPELQALEALLGQALPSLRLELPEHPHALPDLSPQPA</sequence>
<keyword evidence="3" id="KW-1185">Reference proteome</keyword>
<evidence type="ECO:0000313" key="3">
    <source>
        <dbReference type="Proteomes" id="UP000199233"/>
    </source>
</evidence>
<dbReference type="GO" id="GO:0008146">
    <property type="term" value="F:sulfotransferase activity"/>
    <property type="evidence" value="ECO:0007669"/>
    <property type="project" value="InterPro"/>
</dbReference>
<protein>
    <submittedName>
        <fullName evidence="2">Sulfotransferase family protein</fullName>
    </submittedName>
</protein>
<evidence type="ECO:0000256" key="1">
    <source>
        <dbReference type="ARBA" id="ARBA00022679"/>
    </source>
</evidence>